<accession>A0ACB0MEI8</accession>
<sequence length="61" mass="6795">MNSGMSGLQRGNDPAKPVRPTLALLTDQDTCYRPNTNYLQPVKMFIYIKVDGSTEPHKNNG</sequence>
<reference evidence="1" key="1">
    <citation type="submission" date="2023-10" db="EMBL/GenBank/DDBJ databases">
        <authorList>
            <person name="Rodriguez Cubillos JULIANA M."/>
            <person name="De Vega J."/>
        </authorList>
    </citation>
    <scope>NUCLEOTIDE SEQUENCE</scope>
</reference>
<dbReference type="EMBL" id="CASHSV030000823">
    <property type="protein sequence ID" value="CAJ2679424.1"/>
    <property type="molecule type" value="Genomic_DNA"/>
</dbReference>
<dbReference type="Proteomes" id="UP001177021">
    <property type="component" value="Unassembled WGS sequence"/>
</dbReference>
<protein>
    <submittedName>
        <fullName evidence="1">Uncharacterized protein</fullName>
    </submittedName>
</protein>
<organism evidence="1 2">
    <name type="scientific">Trifolium pratense</name>
    <name type="common">Red clover</name>
    <dbReference type="NCBI Taxonomy" id="57577"/>
    <lineage>
        <taxon>Eukaryota</taxon>
        <taxon>Viridiplantae</taxon>
        <taxon>Streptophyta</taxon>
        <taxon>Embryophyta</taxon>
        <taxon>Tracheophyta</taxon>
        <taxon>Spermatophyta</taxon>
        <taxon>Magnoliopsida</taxon>
        <taxon>eudicotyledons</taxon>
        <taxon>Gunneridae</taxon>
        <taxon>Pentapetalae</taxon>
        <taxon>rosids</taxon>
        <taxon>fabids</taxon>
        <taxon>Fabales</taxon>
        <taxon>Fabaceae</taxon>
        <taxon>Papilionoideae</taxon>
        <taxon>50 kb inversion clade</taxon>
        <taxon>NPAAA clade</taxon>
        <taxon>Hologalegina</taxon>
        <taxon>IRL clade</taxon>
        <taxon>Trifolieae</taxon>
        <taxon>Trifolium</taxon>
    </lineage>
</organism>
<name>A0ACB0MEI8_TRIPR</name>
<evidence type="ECO:0000313" key="1">
    <source>
        <dbReference type="EMBL" id="CAJ2679424.1"/>
    </source>
</evidence>
<gene>
    <name evidence="1" type="ORF">MILVUS5_LOCUS41520</name>
</gene>
<proteinExistence type="predicted"/>
<keyword evidence="2" id="KW-1185">Reference proteome</keyword>
<comment type="caution">
    <text evidence="1">The sequence shown here is derived from an EMBL/GenBank/DDBJ whole genome shotgun (WGS) entry which is preliminary data.</text>
</comment>
<evidence type="ECO:0000313" key="2">
    <source>
        <dbReference type="Proteomes" id="UP001177021"/>
    </source>
</evidence>